<proteinExistence type="inferred from homology"/>
<comment type="caution">
    <text evidence="6">The sequence shown here is derived from an EMBL/GenBank/DDBJ whole genome shotgun (WGS) entry which is preliminary data.</text>
</comment>
<dbReference type="GO" id="GO:0005777">
    <property type="term" value="C:peroxisome"/>
    <property type="evidence" value="ECO:0007669"/>
    <property type="project" value="UniProtKB-SubCell"/>
</dbReference>
<dbReference type="PANTHER" id="PTHR24096">
    <property type="entry name" value="LONG-CHAIN-FATTY-ACID--COA LIGASE"/>
    <property type="match status" value="1"/>
</dbReference>
<dbReference type="Proteomes" id="UP000037510">
    <property type="component" value="Unassembled WGS sequence"/>
</dbReference>
<dbReference type="InterPro" id="IPR000873">
    <property type="entry name" value="AMP-dep_synth/lig_dom"/>
</dbReference>
<evidence type="ECO:0000313" key="7">
    <source>
        <dbReference type="Proteomes" id="UP000037510"/>
    </source>
</evidence>
<dbReference type="AlphaFoldDB" id="A0A0L7L8G9"/>
<evidence type="ECO:0000256" key="4">
    <source>
        <dbReference type="ARBA" id="ARBA00023140"/>
    </source>
</evidence>
<dbReference type="InterPro" id="IPR020845">
    <property type="entry name" value="AMP-binding_CS"/>
</dbReference>
<dbReference type="Gene3D" id="3.40.50.980">
    <property type="match status" value="2"/>
</dbReference>
<keyword evidence="7" id="KW-1185">Reference proteome</keyword>
<reference evidence="6 7" key="1">
    <citation type="journal article" date="2015" name="Genome Biol. Evol.">
        <title>The genome of winter moth (Operophtera brumata) provides a genomic perspective on sexual dimorphism and phenology.</title>
        <authorList>
            <person name="Derks M.F."/>
            <person name="Smit S."/>
            <person name="Salis L."/>
            <person name="Schijlen E."/>
            <person name="Bossers A."/>
            <person name="Mateman C."/>
            <person name="Pijl A.S."/>
            <person name="de Ridder D."/>
            <person name="Groenen M.A."/>
            <person name="Visser M.E."/>
            <person name="Megens H.J."/>
        </authorList>
    </citation>
    <scope>NUCLEOTIDE SEQUENCE [LARGE SCALE GENOMIC DNA]</scope>
    <source>
        <strain evidence="6">WM2013NL</strain>
        <tissue evidence="6">Head and thorax</tissue>
    </source>
</reference>
<keyword evidence="6" id="KW-0560">Oxidoreductase</keyword>
<feature type="domain" description="AMP-dependent synthetase/ligase" evidence="5">
    <location>
        <begin position="43"/>
        <end position="100"/>
    </location>
</feature>
<dbReference type="PANTHER" id="PTHR24096:SF149">
    <property type="entry name" value="AMP-BINDING DOMAIN-CONTAINING PROTEIN-RELATED"/>
    <property type="match status" value="1"/>
</dbReference>
<protein>
    <submittedName>
        <fullName evidence="6">Luciferin 4-monooxygenase</fullName>
    </submittedName>
</protein>
<dbReference type="GO" id="GO:0004497">
    <property type="term" value="F:monooxygenase activity"/>
    <property type="evidence" value="ECO:0007669"/>
    <property type="project" value="UniProtKB-KW"/>
</dbReference>
<name>A0A0L7L8G9_OPEBR</name>
<dbReference type="SUPFAM" id="SSF56801">
    <property type="entry name" value="Acetyl-CoA synthetase-like"/>
    <property type="match status" value="1"/>
</dbReference>
<dbReference type="Pfam" id="PF00501">
    <property type="entry name" value="AMP-binding"/>
    <property type="match status" value="2"/>
</dbReference>
<keyword evidence="3" id="KW-0436">Ligase</keyword>
<evidence type="ECO:0000313" key="6">
    <source>
        <dbReference type="EMBL" id="KOB71640.1"/>
    </source>
</evidence>
<evidence type="ECO:0000256" key="3">
    <source>
        <dbReference type="ARBA" id="ARBA00022598"/>
    </source>
</evidence>
<dbReference type="GO" id="GO:0016405">
    <property type="term" value="F:CoA-ligase activity"/>
    <property type="evidence" value="ECO:0007669"/>
    <property type="project" value="TreeGrafter"/>
</dbReference>
<feature type="domain" description="AMP-dependent synthetase/ligase" evidence="5">
    <location>
        <begin position="116"/>
        <end position="156"/>
    </location>
</feature>
<dbReference type="EMBL" id="JTDY01002337">
    <property type="protein sequence ID" value="KOB71640.1"/>
    <property type="molecule type" value="Genomic_DNA"/>
</dbReference>
<evidence type="ECO:0000256" key="1">
    <source>
        <dbReference type="ARBA" id="ARBA00004275"/>
    </source>
</evidence>
<keyword evidence="6" id="KW-0503">Monooxygenase</keyword>
<organism evidence="6 7">
    <name type="scientific">Operophtera brumata</name>
    <name type="common">Winter moth</name>
    <name type="synonym">Phalaena brumata</name>
    <dbReference type="NCBI Taxonomy" id="104452"/>
    <lineage>
        <taxon>Eukaryota</taxon>
        <taxon>Metazoa</taxon>
        <taxon>Ecdysozoa</taxon>
        <taxon>Arthropoda</taxon>
        <taxon>Hexapoda</taxon>
        <taxon>Insecta</taxon>
        <taxon>Pterygota</taxon>
        <taxon>Neoptera</taxon>
        <taxon>Endopterygota</taxon>
        <taxon>Lepidoptera</taxon>
        <taxon>Glossata</taxon>
        <taxon>Ditrysia</taxon>
        <taxon>Geometroidea</taxon>
        <taxon>Geometridae</taxon>
        <taxon>Larentiinae</taxon>
        <taxon>Operophtera</taxon>
    </lineage>
</organism>
<sequence length="157" mass="17347">MLKNHNHIHGSINLVVPGHLNFGDYMLEKLWAYKDKPAMQSINFASSLTRMGVRKGDVIGLMSENRMEFCGAVIGVACTGAALATINPAYMKEREEDILLYEELAVDVKDQIKYEDFKSVDVDGQTDTLFIIYSSGTTGLPKGVMLTHLNVITACCL</sequence>
<gene>
    <name evidence="6" type="ORF">OBRU01_13339</name>
</gene>
<accession>A0A0L7L8G9</accession>
<dbReference type="STRING" id="104452.A0A0L7L8G9"/>
<comment type="subcellular location">
    <subcellularLocation>
        <location evidence="1">Peroxisome</location>
    </subcellularLocation>
</comment>
<comment type="similarity">
    <text evidence="2">Belongs to the ATP-dependent AMP-binding enzyme family.</text>
</comment>
<dbReference type="PROSITE" id="PS00455">
    <property type="entry name" value="AMP_BINDING"/>
    <property type="match status" value="1"/>
</dbReference>
<evidence type="ECO:0000256" key="2">
    <source>
        <dbReference type="ARBA" id="ARBA00006432"/>
    </source>
</evidence>
<evidence type="ECO:0000259" key="5">
    <source>
        <dbReference type="Pfam" id="PF00501"/>
    </source>
</evidence>
<keyword evidence="4" id="KW-0576">Peroxisome</keyword>